<proteinExistence type="predicted"/>
<protein>
    <submittedName>
        <fullName evidence="2">Uncharacterized protein</fullName>
    </submittedName>
</protein>
<dbReference type="EMBL" id="PVTJ01000002">
    <property type="protein sequence ID" value="PRY60786.1"/>
    <property type="molecule type" value="Genomic_DNA"/>
</dbReference>
<dbReference type="AlphaFoldDB" id="A0A2T0USA1"/>
<sequence>MSCSTIPQPTAPKNRPTQLTTHPSGYILRTTPYDAFDPGPWPWRPDNTYRRDHRTGRHRRYEAPDSFPHFRELAWDRFLQASEPLAEAHHPRPRPQPRGPITAAIRRLADRLRGSR</sequence>
<feature type="compositionally biased region" description="Basic residues" evidence="1">
    <location>
        <begin position="51"/>
        <end position="60"/>
    </location>
</feature>
<accession>A0A2T0USA1</accession>
<reference evidence="2 3" key="1">
    <citation type="submission" date="2018-03" db="EMBL/GenBank/DDBJ databases">
        <title>Genomic Encyclopedia of Type Strains, Phase III (KMG-III): the genomes of soil and plant-associated and newly described type strains.</title>
        <authorList>
            <person name="Whitman W."/>
        </authorList>
    </citation>
    <scope>NUCLEOTIDE SEQUENCE [LARGE SCALE GENOMIC DNA]</scope>
    <source>
        <strain evidence="2 3">CGMCC 4.7067</strain>
    </source>
</reference>
<feature type="region of interest" description="Disordered" evidence="1">
    <location>
        <begin position="1"/>
        <end position="26"/>
    </location>
</feature>
<dbReference type="Proteomes" id="UP000238176">
    <property type="component" value="Unassembled WGS sequence"/>
</dbReference>
<evidence type="ECO:0000313" key="2">
    <source>
        <dbReference type="EMBL" id="PRY60786.1"/>
    </source>
</evidence>
<gene>
    <name evidence="2" type="ORF">B0I28_102398</name>
</gene>
<name>A0A2T0USA1_9ACTN</name>
<evidence type="ECO:0000256" key="1">
    <source>
        <dbReference type="SAM" id="MobiDB-lite"/>
    </source>
</evidence>
<evidence type="ECO:0000313" key="3">
    <source>
        <dbReference type="Proteomes" id="UP000238176"/>
    </source>
</evidence>
<organism evidence="2 3">
    <name type="scientific">Glycomyces artemisiae</name>
    <dbReference type="NCBI Taxonomy" id="1076443"/>
    <lineage>
        <taxon>Bacteria</taxon>
        <taxon>Bacillati</taxon>
        <taxon>Actinomycetota</taxon>
        <taxon>Actinomycetes</taxon>
        <taxon>Glycomycetales</taxon>
        <taxon>Glycomycetaceae</taxon>
        <taxon>Glycomyces</taxon>
    </lineage>
</organism>
<feature type="region of interest" description="Disordered" evidence="1">
    <location>
        <begin position="39"/>
        <end position="61"/>
    </location>
</feature>
<comment type="caution">
    <text evidence="2">The sequence shown here is derived from an EMBL/GenBank/DDBJ whole genome shotgun (WGS) entry which is preliminary data.</text>
</comment>
<keyword evidence="3" id="KW-1185">Reference proteome</keyword>